<sequence length="60" mass="7138">MFCVKRWNDLLVQFSVKIIREGDWNYVNIRMGYDGNKWLVALIDCKVMGLGEILVIEKRF</sequence>
<evidence type="ECO:0000313" key="2">
    <source>
        <dbReference type="Proteomes" id="UP000197768"/>
    </source>
</evidence>
<dbReference type="Proteomes" id="UP000197768">
    <property type="component" value="Unassembled WGS sequence"/>
</dbReference>
<name>A0A246GFP3_9FLAO</name>
<reference evidence="1 2" key="1">
    <citation type="journal article" date="2017" name="Infect. Genet. Evol.">
        <title>Comparative genome analysis of fish pathogen Flavobacterium columnare reveals extensive sequence diversity within the species.</title>
        <authorList>
            <person name="Kayansamruaj P."/>
            <person name="Dong H.T."/>
            <person name="Hirono I."/>
            <person name="Kondo H."/>
            <person name="Senapin S."/>
            <person name="Rodkhum C."/>
        </authorList>
    </citation>
    <scope>NUCLEOTIDE SEQUENCE [LARGE SCALE GENOMIC DNA]</scope>
    <source>
        <strain evidence="1 2">1215</strain>
    </source>
</reference>
<evidence type="ECO:0000313" key="1">
    <source>
        <dbReference type="EMBL" id="OWP82971.1"/>
    </source>
</evidence>
<dbReference type="EMBL" id="MTCZ01000196">
    <property type="protein sequence ID" value="OWP82971.1"/>
    <property type="molecule type" value="Genomic_DNA"/>
</dbReference>
<accession>A0A246GFP3</accession>
<organism evidence="1 2">
    <name type="scientific">Flavobacterium davisii</name>
    <dbReference type="NCBI Taxonomy" id="2906077"/>
    <lineage>
        <taxon>Bacteria</taxon>
        <taxon>Pseudomonadati</taxon>
        <taxon>Bacteroidota</taxon>
        <taxon>Flavobacteriia</taxon>
        <taxon>Flavobacteriales</taxon>
        <taxon>Flavobacteriaceae</taxon>
        <taxon>Flavobacterium</taxon>
    </lineage>
</organism>
<protein>
    <submittedName>
        <fullName evidence="1">Uncharacterized protein</fullName>
    </submittedName>
</protein>
<gene>
    <name evidence="1" type="ORF">BWK59_13020</name>
</gene>
<comment type="caution">
    <text evidence="1">The sequence shown here is derived from an EMBL/GenBank/DDBJ whole genome shotgun (WGS) entry which is preliminary data.</text>
</comment>
<proteinExistence type="predicted"/>
<dbReference type="AlphaFoldDB" id="A0A246GFP3"/>